<dbReference type="RefSeq" id="WP_188696049.1">
    <property type="nucleotide sequence ID" value="NZ_BMIR01000016.1"/>
</dbReference>
<dbReference type="SMART" id="SM00382">
    <property type="entry name" value="AAA"/>
    <property type="match status" value="1"/>
</dbReference>
<dbReference type="PANTHER" id="PTHR43335">
    <property type="entry name" value="ABC TRANSPORTER, ATP-BINDING PROTEIN"/>
    <property type="match status" value="1"/>
</dbReference>
<dbReference type="Pfam" id="PF00005">
    <property type="entry name" value="ABC_tran"/>
    <property type="match status" value="1"/>
</dbReference>
<dbReference type="EMBL" id="BMIR01000016">
    <property type="protein sequence ID" value="GGE49477.1"/>
    <property type="molecule type" value="Genomic_DNA"/>
</dbReference>
<comment type="similarity">
    <text evidence="1">Belongs to the ABC transporter superfamily.</text>
</comment>
<keyword evidence="2" id="KW-0813">Transport</keyword>
<comment type="caution">
    <text evidence="6">The sequence shown here is derived from an EMBL/GenBank/DDBJ whole genome shotgun (WGS) entry which is preliminary data.</text>
</comment>
<dbReference type="PROSITE" id="PS50893">
    <property type="entry name" value="ABC_TRANSPORTER_2"/>
    <property type="match status" value="1"/>
</dbReference>
<dbReference type="GO" id="GO:0005524">
    <property type="term" value="F:ATP binding"/>
    <property type="evidence" value="ECO:0007669"/>
    <property type="project" value="UniProtKB-KW"/>
</dbReference>
<dbReference type="InterPro" id="IPR017871">
    <property type="entry name" value="ABC_transporter-like_CS"/>
</dbReference>
<organism evidence="6 7">
    <name type="scientific">Pullulanibacillus camelliae</name>
    <dbReference type="NCBI Taxonomy" id="1707096"/>
    <lineage>
        <taxon>Bacteria</taxon>
        <taxon>Bacillati</taxon>
        <taxon>Bacillota</taxon>
        <taxon>Bacilli</taxon>
        <taxon>Bacillales</taxon>
        <taxon>Sporolactobacillaceae</taxon>
        <taxon>Pullulanibacillus</taxon>
    </lineage>
</organism>
<dbReference type="Proteomes" id="UP000628775">
    <property type="component" value="Unassembled WGS sequence"/>
</dbReference>
<dbReference type="AlphaFoldDB" id="A0A8J3DWF9"/>
<reference evidence="6" key="1">
    <citation type="journal article" date="2014" name="Int. J. Syst. Evol. Microbiol.">
        <title>Complete genome sequence of Corynebacterium casei LMG S-19264T (=DSM 44701T), isolated from a smear-ripened cheese.</title>
        <authorList>
            <consortium name="US DOE Joint Genome Institute (JGI-PGF)"/>
            <person name="Walter F."/>
            <person name="Albersmeier A."/>
            <person name="Kalinowski J."/>
            <person name="Ruckert C."/>
        </authorList>
    </citation>
    <scope>NUCLEOTIDE SEQUENCE</scope>
    <source>
        <strain evidence="6">CGMCC 1.15371</strain>
    </source>
</reference>
<evidence type="ECO:0000313" key="6">
    <source>
        <dbReference type="EMBL" id="GGE49477.1"/>
    </source>
</evidence>
<dbReference type="Gene3D" id="3.40.50.300">
    <property type="entry name" value="P-loop containing nucleotide triphosphate hydrolases"/>
    <property type="match status" value="1"/>
</dbReference>
<proteinExistence type="inferred from homology"/>
<dbReference type="InterPro" id="IPR027417">
    <property type="entry name" value="P-loop_NTPase"/>
</dbReference>
<evidence type="ECO:0000259" key="5">
    <source>
        <dbReference type="PROSITE" id="PS50893"/>
    </source>
</evidence>
<feature type="domain" description="ABC transporter" evidence="5">
    <location>
        <begin position="6"/>
        <end position="234"/>
    </location>
</feature>
<evidence type="ECO:0000256" key="2">
    <source>
        <dbReference type="ARBA" id="ARBA00022448"/>
    </source>
</evidence>
<keyword evidence="4 6" id="KW-0067">ATP-binding</keyword>
<sequence length="305" mass="34278">MTETVVQVKDLTKRIGQKTLVENITFNIHKGEILGFLGPNGAGKTTTMRMMLGLTSITKGEVIIGGHNIKTEKEHALEHVGGIVENPEMYKFLSGLDNLKHFQRMYKDVPDSRIDEVVEVVKLQDAIKNKVKTYSLGMRQRLGIAQALLHAPDVLILDEPTNGLDPSGIRELRDNLRELAEREGIAIFISSHLLSEIEMICDRVIIIQKGKLTDSQEVRETNTEKMMVAWETDNAQAVLQLLKENFSSAEAQLEKDRVVVGVRKEAIPDINARLVREGIKVYSIEPIRKSLEERFLELTGGNQTK</sequence>
<dbReference type="InterPro" id="IPR003439">
    <property type="entry name" value="ABC_transporter-like_ATP-bd"/>
</dbReference>
<dbReference type="GO" id="GO:0016887">
    <property type="term" value="F:ATP hydrolysis activity"/>
    <property type="evidence" value="ECO:0007669"/>
    <property type="project" value="InterPro"/>
</dbReference>
<keyword evidence="7" id="KW-1185">Reference proteome</keyword>
<keyword evidence="3" id="KW-0547">Nucleotide-binding</keyword>
<reference evidence="6" key="2">
    <citation type="submission" date="2020-09" db="EMBL/GenBank/DDBJ databases">
        <authorList>
            <person name="Sun Q."/>
            <person name="Zhou Y."/>
        </authorList>
    </citation>
    <scope>NUCLEOTIDE SEQUENCE</scope>
    <source>
        <strain evidence="6">CGMCC 1.15371</strain>
    </source>
</reference>
<protein>
    <submittedName>
        <fullName evidence="6">Putative ABC transporter ATP-binding protein YhcH</fullName>
    </submittedName>
</protein>
<dbReference type="SUPFAM" id="SSF52540">
    <property type="entry name" value="P-loop containing nucleoside triphosphate hydrolases"/>
    <property type="match status" value="1"/>
</dbReference>
<evidence type="ECO:0000256" key="1">
    <source>
        <dbReference type="ARBA" id="ARBA00005417"/>
    </source>
</evidence>
<gene>
    <name evidence="6" type="primary">yhcH</name>
    <name evidence="6" type="ORF">GCM10011391_30370</name>
</gene>
<dbReference type="PROSITE" id="PS00211">
    <property type="entry name" value="ABC_TRANSPORTER_1"/>
    <property type="match status" value="1"/>
</dbReference>
<evidence type="ECO:0000256" key="4">
    <source>
        <dbReference type="ARBA" id="ARBA00022840"/>
    </source>
</evidence>
<dbReference type="InterPro" id="IPR003593">
    <property type="entry name" value="AAA+_ATPase"/>
</dbReference>
<evidence type="ECO:0000256" key="3">
    <source>
        <dbReference type="ARBA" id="ARBA00022741"/>
    </source>
</evidence>
<name>A0A8J3DWF9_9BACL</name>
<accession>A0A8J3DWF9</accession>
<dbReference type="PANTHER" id="PTHR43335:SF4">
    <property type="entry name" value="ABC TRANSPORTER, ATP-BINDING PROTEIN"/>
    <property type="match status" value="1"/>
</dbReference>
<evidence type="ECO:0000313" key="7">
    <source>
        <dbReference type="Proteomes" id="UP000628775"/>
    </source>
</evidence>